<sequence length="272" mass="31850">MMEKNEKKLAIYLLIASVISLFMAIYFILKQKFNMGISFIFIAIISCILSLILAKELKHLLKLISLVVIINIEFIMLGVIANSLNFIFQENMLNFYGTILGSLIAGMLGIGGTIWGTKVGGKKAYEGSIAVLKEEIKYQNGLKQEKEKENKKNVIRIVTKFLKNEIIKNRDRMEKISFYEHLQKGFGTQYTYKGLEIVFDSYERVKYELIKYSDEKLVEEVIDLYDLLYMLDRYDDINQLKEEEYKKVFKLEYKIDNILKKIETQNEYKNNI</sequence>
<dbReference type="Proteomes" id="UP000250223">
    <property type="component" value="Unassembled WGS sequence"/>
</dbReference>
<dbReference type="EMBL" id="UAWC01000001">
    <property type="protein sequence ID" value="SQB33411.1"/>
    <property type="molecule type" value="Genomic_DNA"/>
</dbReference>
<evidence type="ECO:0000313" key="3">
    <source>
        <dbReference type="Proteomes" id="UP000250223"/>
    </source>
</evidence>
<feature type="transmembrane region" description="Helical" evidence="1">
    <location>
        <begin position="60"/>
        <end position="81"/>
    </location>
</feature>
<keyword evidence="1" id="KW-0812">Transmembrane</keyword>
<feature type="transmembrane region" description="Helical" evidence="1">
    <location>
        <begin position="93"/>
        <end position="115"/>
    </location>
</feature>
<name>A0A2X2W625_CLOCO</name>
<evidence type="ECO:0000256" key="1">
    <source>
        <dbReference type="SAM" id="Phobius"/>
    </source>
</evidence>
<protein>
    <submittedName>
        <fullName evidence="2">Uncharacterized protein</fullName>
    </submittedName>
</protein>
<dbReference type="AlphaFoldDB" id="A0A2X2W625"/>
<evidence type="ECO:0000313" key="2">
    <source>
        <dbReference type="EMBL" id="SQB33411.1"/>
    </source>
</evidence>
<proteinExistence type="predicted"/>
<gene>
    <name evidence="2" type="ORF">NCTC13028_00404</name>
</gene>
<feature type="transmembrane region" description="Helical" evidence="1">
    <location>
        <begin position="9"/>
        <end position="29"/>
    </location>
</feature>
<keyword evidence="1" id="KW-0472">Membrane</keyword>
<feature type="transmembrane region" description="Helical" evidence="1">
    <location>
        <begin position="35"/>
        <end position="53"/>
    </location>
</feature>
<accession>A0A2X2W625</accession>
<organism evidence="2 3">
    <name type="scientific">Clostridium cochlearium</name>
    <dbReference type="NCBI Taxonomy" id="1494"/>
    <lineage>
        <taxon>Bacteria</taxon>
        <taxon>Bacillati</taxon>
        <taxon>Bacillota</taxon>
        <taxon>Clostridia</taxon>
        <taxon>Eubacteriales</taxon>
        <taxon>Clostridiaceae</taxon>
        <taxon>Clostridium</taxon>
    </lineage>
</organism>
<reference evidence="2 3" key="1">
    <citation type="submission" date="2018-06" db="EMBL/GenBank/DDBJ databases">
        <authorList>
            <consortium name="Pathogen Informatics"/>
            <person name="Doyle S."/>
        </authorList>
    </citation>
    <scope>NUCLEOTIDE SEQUENCE [LARGE SCALE GENOMIC DNA]</scope>
    <source>
        <strain evidence="2 3">NCTC13028</strain>
    </source>
</reference>
<dbReference type="RefSeq" id="WP_111921139.1">
    <property type="nucleotide sequence ID" value="NZ_UAWC01000001.1"/>
</dbReference>
<keyword evidence="1" id="KW-1133">Transmembrane helix</keyword>